<name>A0ABS0I2B5_9BACT</name>
<comment type="caution">
    <text evidence="7">The sequence shown here is derived from an EMBL/GenBank/DDBJ whole genome shotgun (WGS) entry which is preliminary data.</text>
</comment>
<evidence type="ECO:0000259" key="6">
    <source>
        <dbReference type="PROSITE" id="PS51918"/>
    </source>
</evidence>
<dbReference type="InterPro" id="IPR058240">
    <property type="entry name" value="rSAM_sf"/>
</dbReference>
<accession>A0ABS0I2B5</accession>
<dbReference type="PANTHER" id="PTHR11228">
    <property type="entry name" value="RADICAL SAM DOMAIN PROTEIN"/>
    <property type="match status" value="1"/>
</dbReference>
<dbReference type="CDD" id="cd01335">
    <property type="entry name" value="Radical_SAM"/>
    <property type="match status" value="1"/>
</dbReference>
<evidence type="ECO:0000256" key="3">
    <source>
        <dbReference type="ARBA" id="ARBA00022723"/>
    </source>
</evidence>
<dbReference type="SUPFAM" id="SSF102114">
    <property type="entry name" value="Radical SAM enzymes"/>
    <property type="match status" value="1"/>
</dbReference>
<dbReference type="Pfam" id="PF04055">
    <property type="entry name" value="Radical_SAM"/>
    <property type="match status" value="1"/>
</dbReference>
<keyword evidence="5" id="KW-0411">Iron-sulfur</keyword>
<organism evidence="7 8">
    <name type="scientific">Hymenobacter ruricola</name>
    <dbReference type="NCBI Taxonomy" id="2791023"/>
    <lineage>
        <taxon>Bacteria</taxon>
        <taxon>Pseudomonadati</taxon>
        <taxon>Bacteroidota</taxon>
        <taxon>Cytophagia</taxon>
        <taxon>Cytophagales</taxon>
        <taxon>Hymenobacteraceae</taxon>
        <taxon>Hymenobacter</taxon>
    </lineage>
</organism>
<dbReference type="InterPro" id="IPR050377">
    <property type="entry name" value="Radical_SAM_PqqE_MftC-like"/>
</dbReference>
<evidence type="ECO:0000256" key="5">
    <source>
        <dbReference type="ARBA" id="ARBA00023014"/>
    </source>
</evidence>
<keyword evidence="3" id="KW-0479">Metal-binding</keyword>
<dbReference type="PROSITE" id="PS51918">
    <property type="entry name" value="RADICAL_SAM"/>
    <property type="match status" value="1"/>
</dbReference>
<dbReference type="InterPro" id="IPR007197">
    <property type="entry name" value="rSAM"/>
</dbReference>
<proteinExistence type="predicted"/>
<dbReference type="SFLD" id="SFLDG01067">
    <property type="entry name" value="SPASM/twitch_domain_containing"/>
    <property type="match status" value="1"/>
</dbReference>
<feature type="domain" description="Radical SAM core" evidence="6">
    <location>
        <begin position="122"/>
        <end position="341"/>
    </location>
</feature>
<dbReference type="Gene3D" id="3.20.20.70">
    <property type="entry name" value="Aldolase class I"/>
    <property type="match status" value="1"/>
</dbReference>
<keyword evidence="2" id="KW-0949">S-adenosyl-L-methionine</keyword>
<dbReference type="SFLD" id="SFLDS00029">
    <property type="entry name" value="Radical_SAM"/>
    <property type="match status" value="1"/>
</dbReference>
<keyword evidence="8" id="KW-1185">Reference proteome</keyword>
<dbReference type="Proteomes" id="UP000618931">
    <property type="component" value="Unassembled WGS sequence"/>
</dbReference>
<dbReference type="InterPro" id="IPR013785">
    <property type="entry name" value="Aldolase_TIM"/>
</dbReference>
<dbReference type="SFLD" id="SFLDG01386">
    <property type="entry name" value="main_SPASM_domain-containing"/>
    <property type="match status" value="1"/>
</dbReference>
<evidence type="ECO:0000313" key="7">
    <source>
        <dbReference type="EMBL" id="MBF9221078.1"/>
    </source>
</evidence>
<evidence type="ECO:0000256" key="4">
    <source>
        <dbReference type="ARBA" id="ARBA00023004"/>
    </source>
</evidence>
<keyword evidence="4" id="KW-0408">Iron</keyword>
<evidence type="ECO:0000313" key="8">
    <source>
        <dbReference type="Proteomes" id="UP000618931"/>
    </source>
</evidence>
<evidence type="ECO:0000256" key="2">
    <source>
        <dbReference type="ARBA" id="ARBA00022691"/>
    </source>
</evidence>
<dbReference type="EMBL" id="JADQDM010000003">
    <property type="protein sequence ID" value="MBF9221078.1"/>
    <property type="molecule type" value="Genomic_DNA"/>
</dbReference>
<evidence type="ECO:0000256" key="1">
    <source>
        <dbReference type="ARBA" id="ARBA00001966"/>
    </source>
</evidence>
<reference evidence="7 8" key="1">
    <citation type="submission" date="2020-11" db="EMBL/GenBank/DDBJ databases">
        <authorList>
            <person name="Kim M.K."/>
        </authorList>
    </citation>
    <scope>NUCLEOTIDE SEQUENCE [LARGE SCALE GENOMIC DNA]</scope>
    <source>
        <strain evidence="7 8">BT662</strain>
    </source>
</reference>
<dbReference type="RefSeq" id="WP_196292542.1">
    <property type="nucleotide sequence ID" value="NZ_JADQDM010000003.1"/>
</dbReference>
<protein>
    <submittedName>
        <fullName evidence="7">Radical SAM protein</fullName>
    </submittedName>
</protein>
<gene>
    <name evidence="7" type="ORF">I2H31_08180</name>
</gene>
<comment type="cofactor">
    <cofactor evidence="1">
        <name>[4Fe-4S] cluster</name>
        <dbReference type="ChEBI" id="CHEBI:49883"/>
    </cofactor>
</comment>
<dbReference type="PANTHER" id="PTHR11228:SF7">
    <property type="entry name" value="PQQA PEPTIDE CYCLASE"/>
    <property type="match status" value="1"/>
</dbReference>
<sequence>MEAALIADITYVPAAAPPVPVPSLPPVVVGSKVRRAFVFVLFYLAEVRLLWRFLRTPARLKLAAARIKELKQVYYGNLKVRKVAHVAGRYFREYQTPGWPSAAYDAYIATTVNRLVPFRGDADTLNLVFLAITKKCPLACDHCFEWDALNQKETLTRAHIQELVAQFQARHVSQIFFSGGEPMLRVNDLVAVVAAARPGTDFWVFTSGFNFTRANARRLKQAGFTGASISLDHHEQARHNAFRGSPDAFRNAMQAATYASEVGLVVNLALCATREFTTEANLLAYARLARQLGVAFIQVLEPRAVGHYAGQNVDLSPAQLALLEDFYLKMTFGPDYLDWPLVHYYGYHQRRMGCGGAADRFLYVDTDGDLHACPFCQKKSGSALCGGKGGSLDDALAALKTRGCHPFTQATM</sequence>